<keyword evidence="1" id="KW-1133">Transmembrane helix</keyword>
<dbReference type="AlphaFoldDB" id="A0A1H8KQB8"/>
<accession>A0A1H8KQB8</accession>
<gene>
    <name evidence="2" type="ORF">SAMN04488103_109161</name>
</gene>
<sequence length="233" mass="26500">MILWLCGSLVIFLVIIIVIFLNVDDPVDGVMGSYLTVMGMLAVNGMIYLLWNFPPSFILGINFDWMGGNIRLAILCLIAAAIITFTNGWAYKRYQWWRWGMPAEQAARTATPPGEDLSLFRLEGHSEPVACREHLPAGWRIIYMRDRFARRIFLLQKHNVTVAKGGADDFRLIVRKYVLNTPEAIALIDAVLKGKEEGRQADMARRHAEARRQHENAEAWQREAAQRALFGGK</sequence>
<evidence type="ECO:0000313" key="3">
    <source>
        <dbReference type="Proteomes" id="UP000198761"/>
    </source>
</evidence>
<dbReference type="STRING" id="933059.SAMN04488103_109161"/>
<reference evidence="2 3" key="1">
    <citation type="submission" date="2016-10" db="EMBL/GenBank/DDBJ databases">
        <authorList>
            <person name="de Groot N.N."/>
        </authorList>
    </citation>
    <scope>NUCLEOTIDE SEQUENCE [LARGE SCALE GENOMIC DNA]</scope>
    <source>
        <strain evidence="2 3">DSM 3857</strain>
    </source>
</reference>
<evidence type="ECO:0000256" key="1">
    <source>
        <dbReference type="SAM" id="Phobius"/>
    </source>
</evidence>
<proteinExistence type="predicted"/>
<dbReference type="Proteomes" id="UP000198761">
    <property type="component" value="Unassembled WGS sequence"/>
</dbReference>
<feature type="transmembrane region" description="Helical" evidence="1">
    <location>
        <begin position="70"/>
        <end position="91"/>
    </location>
</feature>
<dbReference type="RefSeq" id="WP_091302820.1">
    <property type="nucleotide sequence ID" value="NZ_FOCE01000009.1"/>
</dbReference>
<name>A0A1H8KQB8_9RHOB</name>
<organism evidence="2 3">
    <name type="scientific">Gemmobacter aquatilis</name>
    <dbReference type="NCBI Taxonomy" id="933059"/>
    <lineage>
        <taxon>Bacteria</taxon>
        <taxon>Pseudomonadati</taxon>
        <taxon>Pseudomonadota</taxon>
        <taxon>Alphaproteobacteria</taxon>
        <taxon>Rhodobacterales</taxon>
        <taxon>Paracoccaceae</taxon>
        <taxon>Gemmobacter</taxon>
    </lineage>
</organism>
<keyword evidence="1" id="KW-0472">Membrane</keyword>
<keyword evidence="3" id="KW-1185">Reference proteome</keyword>
<keyword evidence="1" id="KW-0812">Transmembrane</keyword>
<feature type="transmembrane region" description="Helical" evidence="1">
    <location>
        <begin position="6"/>
        <end position="23"/>
    </location>
</feature>
<evidence type="ECO:0000313" key="2">
    <source>
        <dbReference type="EMBL" id="SEN94806.1"/>
    </source>
</evidence>
<feature type="transmembrane region" description="Helical" evidence="1">
    <location>
        <begin position="30"/>
        <end position="50"/>
    </location>
</feature>
<protein>
    <submittedName>
        <fullName evidence="2">Uncharacterized protein</fullName>
    </submittedName>
</protein>
<dbReference type="EMBL" id="FOCE01000009">
    <property type="protein sequence ID" value="SEN94806.1"/>
    <property type="molecule type" value="Genomic_DNA"/>
</dbReference>